<evidence type="ECO:0000313" key="2">
    <source>
        <dbReference type="Proteomes" id="UP000215931"/>
    </source>
</evidence>
<protein>
    <submittedName>
        <fullName evidence="1">Uncharacterized protein</fullName>
    </submittedName>
</protein>
<reference evidence="1 2" key="1">
    <citation type="submission" date="2017-08" db="EMBL/GenBank/DDBJ databases">
        <title>Mesorhizobium wenxinae sp. nov., a novel rhizobial species isolated from root nodules of chickpea (Cicer arietinum L.).</title>
        <authorList>
            <person name="Zhang J."/>
        </authorList>
    </citation>
    <scope>NUCLEOTIDE SEQUENCE [LARGE SCALE GENOMIC DNA]</scope>
    <source>
        <strain evidence="2">WYCCWR 10019</strain>
    </source>
</reference>
<proteinExistence type="predicted"/>
<keyword evidence="2" id="KW-1185">Reference proteome</keyword>
<accession>A0A271K788</accession>
<comment type="caution">
    <text evidence="1">The sequence shown here is derived from an EMBL/GenBank/DDBJ whole genome shotgun (WGS) entry which is preliminary data.</text>
</comment>
<dbReference type="AlphaFoldDB" id="A0A271K788"/>
<organism evidence="1 2">
    <name type="scientific">Mesorhizobium wenxiniae</name>
    <dbReference type="NCBI Taxonomy" id="2014805"/>
    <lineage>
        <taxon>Bacteria</taxon>
        <taxon>Pseudomonadati</taxon>
        <taxon>Pseudomonadota</taxon>
        <taxon>Alphaproteobacteria</taxon>
        <taxon>Hyphomicrobiales</taxon>
        <taxon>Phyllobacteriaceae</taxon>
        <taxon>Mesorhizobium</taxon>
    </lineage>
</organism>
<evidence type="ECO:0000313" key="1">
    <source>
        <dbReference type="EMBL" id="PAP91394.1"/>
    </source>
</evidence>
<dbReference type="Proteomes" id="UP000215931">
    <property type="component" value="Unassembled WGS sequence"/>
</dbReference>
<name>A0A271K788_9HYPH</name>
<dbReference type="EMBL" id="NPKH01000041">
    <property type="protein sequence ID" value="PAP91394.1"/>
    <property type="molecule type" value="Genomic_DNA"/>
</dbReference>
<gene>
    <name evidence="1" type="ORF">CIT31_32480</name>
</gene>
<sequence>MNPPDSERLNPPDVGRPSAEMLLTLPKFIVGELMFGAPVPITYYVEEDGELKLNAASIKVEP</sequence>